<dbReference type="GO" id="GO:0000139">
    <property type="term" value="C:Golgi membrane"/>
    <property type="evidence" value="ECO:0000318"/>
    <property type="project" value="GO_Central"/>
</dbReference>
<keyword evidence="6 10" id="KW-1133">Transmembrane helix</keyword>
<evidence type="ECO:0000256" key="7">
    <source>
        <dbReference type="ARBA" id="ARBA00023034"/>
    </source>
</evidence>
<name>D8SWT2_SELML</name>
<dbReference type="GO" id="GO:0005797">
    <property type="term" value="C:Golgi medial cisterna"/>
    <property type="evidence" value="ECO:0000318"/>
    <property type="project" value="GO_Central"/>
</dbReference>
<protein>
    <recommendedName>
        <fullName evidence="14">Golgi SNAP receptor complex member 1</fullName>
    </recommendedName>
</protein>
<dbReference type="GO" id="GO:0005801">
    <property type="term" value="C:cis-Golgi network"/>
    <property type="evidence" value="ECO:0007669"/>
    <property type="project" value="InterPro"/>
</dbReference>
<dbReference type="GO" id="GO:0006906">
    <property type="term" value="P:vesicle fusion"/>
    <property type="evidence" value="ECO:0000318"/>
    <property type="project" value="GO_Central"/>
</dbReference>
<dbReference type="OMA" id="EILRDYC"/>
<dbReference type="InParanoid" id="D8SWT2"/>
<dbReference type="Gramene" id="EFJ11147">
    <property type="protein sequence ID" value="EFJ11147"/>
    <property type="gene ID" value="SELMODRAFT_126835"/>
</dbReference>
<accession>D8SWT2</accession>
<dbReference type="PIRSF" id="PIRSF027109">
    <property type="entry name" value="Golgi_SNARE"/>
    <property type="match status" value="1"/>
</dbReference>
<dbReference type="KEGG" id="smo:SELMODRAFT_137579"/>
<dbReference type="FunCoup" id="D8SWT2">
    <property type="interactions" value="977"/>
</dbReference>
<dbReference type="HOGENOM" id="CLU_078034_2_1_1"/>
<keyword evidence="9" id="KW-0175">Coiled coil</keyword>
<dbReference type="GO" id="GO:0015031">
    <property type="term" value="P:protein transport"/>
    <property type="evidence" value="ECO:0007669"/>
    <property type="project" value="UniProtKB-KW"/>
</dbReference>
<evidence type="ECO:0000256" key="4">
    <source>
        <dbReference type="ARBA" id="ARBA00022692"/>
    </source>
</evidence>
<evidence type="ECO:0008006" key="14">
    <source>
        <dbReference type="Google" id="ProtNLM"/>
    </source>
</evidence>
<gene>
    <name evidence="12" type="ORF">SELMODRAFT_126835</name>
    <name evidence="11" type="ORF">SELMODRAFT_137579</name>
</gene>
<evidence type="ECO:0000256" key="3">
    <source>
        <dbReference type="ARBA" id="ARBA00022448"/>
    </source>
</evidence>
<dbReference type="GO" id="GO:0006888">
    <property type="term" value="P:endoplasmic reticulum to Golgi vesicle-mediated transport"/>
    <property type="evidence" value="ECO:0000318"/>
    <property type="project" value="GO_Central"/>
</dbReference>
<dbReference type="EMBL" id="GL377734">
    <property type="protein sequence ID" value="EFJ05187.1"/>
    <property type="molecule type" value="Genomic_DNA"/>
</dbReference>
<keyword evidence="4 10" id="KW-0812">Transmembrane</keyword>
<feature type="transmembrane region" description="Helical" evidence="10">
    <location>
        <begin position="176"/>
        <end position="194"/>
    </location>
</feature>
<keyword evidence="5" id="KW-0653">Protein transport</keyword>
<dbReference type="GO" id="GO:0031201">
    <property type="term" value="C:SNARE complex"/>
    <property type="evidence" value="ECO:0000318"/>
    <property type="project" value="GO_Central"/>
</dbReference>
<keyword evidence="7" id="KW-0333">Golgi apparatus</keyword>
<dbReference type="Gramene" id="EFJ05187">
    <property type="protein sequence ID" value="EFJ05187"/>
    <property type="gene ID" value="SELMODRAFT_137579"/>
</dbReference>
<organism evidence="13">
    <name type="scientific">Selaginella moellendorffii</name>
    <name type="common">Spikemoss</name>
    <dbReference type="NCBI Taxonomy" id="88036"/>
    <lineage>
        <taxon>Eukaryota</taxon>
        <taxon>Viridiplantae</taxon>
        <taxon>Streptophyta</taxon>
        <taxon>Embryophyta</taxon>
        <taxon>Tracheophyta</taxon>
        <taxon>Lycopodiopsida</taxon>
        <taxon>Selaginellales</taxon>
        <taxon>Selaginellaceae</taxon>
        <taxon>Selaginella</taxon>
    </lineage>
</organism>
<dbReference type="PANTHER" id="PTHR21094">
    <property type="entry name" value="GOS-28 SNARE- RELATED"/>
    <property type="match status" value="1"/>
</dbReference>
<evidence type="ECO:0000256" key="10">
    <source>
        <dbReference type="SAM" id="Phobius"/>
    </source>
</evidence>
<evidence type="ECO:0000256" key="5">
    <source>
        <dbReference type="ARBA" id="ARBA00022927"/>
    </source>
</evidence>
<evidence type="ECO:0000313" key="12">
    <source>
        <dbReference type="EMBL" id="EFJ11147.1"/>
    </source>
</evidence>
<feature type="non-terminal residue" evidence="12">
    <location>
        <position position="1"/>
    </location>
</feature>
<dbReference type="AlphaFoldDB" id="D8SWT2"/>
<dbReference type="InterPro" id="IPR023601">
    <property type="entry name" value="Golgi_SNAP_su1"/>
</dbReference>
<evidence type="ECO:0000313" key="11">
    <source>
        <dbReference type="EMBL" id="EFJ05187.1"/>
    </source>
</evidence>
<dbReference type="Pfam" id="PF12352">
    <property type="entry name" value="V-SNARE_C"/>
    <property type="match status" value="1"/>
</dbReference>
<evidence type="ECO:0000256" key="8">
    <source>
        <dbReference type="ARBA" id="ARBA00023136"/>
    </source>
</evidence>
<reference evidence="12 13" key="1">
    <citation type="journal article" date="2011" name="Science">
        <title>The Selaginella genome identifies genetic changes associated with the evolution of vascular plants.</title>
        <authorList>
            <person name="Banks J.A."/>
            <person name="Nishiyama T."/>
            <person name="Hasebe M."/>
            <person name="Bowman J.L."/>
            <person name="Gribskov M."/>
            <person name="dePamphilis C."/>
            <person name="Albert V.A."/>
            <person name="Aono N."/>
            <person name="Aoyama T."/>
            <person name="Ambrose B.A."/>
            <person name="Ashton N.W."/>
            <person name="Axtell M.J."/>
            <person name="Barker E."/>
            <person name="Barker M.S."/>
            <person name="Bennetzen J.L."/>
            <person name="Bonawitz N.D."/>
            <person name="Chapple C."/>
            <person name="Cheng C."/>
            <person name="Correa L.G."/>
            <person name="Dacre M."/>
            <person name="DeBarry J."/>
            <person name="Dreyer I."/>
            <person name="Elias M."/>
            <person name="Engstrom E.M."/>
            <person name="Estelle M."/>
            <person name="Feng L."/>
            <person name="Finet C."/>
            <person name="Floyd S.K."/>
            <person name="Frommer W.B."/>
            <person name="Fujita T."/>
            <person name="Gramzow L."/>
            <person name="Gutensohn M."/>
            <person name="Harholt J."/>
            <person name="Hattori M."/>
            <person name="Heyl A."/>
            <person name="Hirai T."/>
            <person name="Hiwatashi Y."/>
            <person name="Ishikawa M."/>
            <person name="Iwata M."/>
            <person name="Karol K.G."/>
            <person name="Koehler B."/>
            <person name="Kolukisaoglu U."/>
            <person name="Kubo M."/>
            <person name="Kurata T."/>
            <person name="Lalonde S."/>
            <person name="Li K."/>
            <person name="Li Y."/>
            <person name="Litt A."/>
            <person name="Lyons E."/>
            <person name="Manning G."/>
            <person name="Maruyama T."/>
            <person name="Michael T.P."/>
            <person name="Mikami K."/>
            <person name="Miyazaki S."/>
            <person name="Morinaga S."/>
            <person name="Murata T."/>
            <person name="Mueller-Roeber B."/>
            <person name="Nelson D.R."/>
            <person name="Obara M."/>
            <person name="Oguri Y."/>
            <person name="Olmstead R.G."/>
            <person name="Onodera N."/>
            <person name="Petersen B.L."/>
            <person name="Pils B."/>
            <person name="Prigge M."/>
            <person name="Rensing S.A."/>
            <person name="Riano-Pachon D.M."/>
            <person name="Roberts A.W."/>
            <person name="Sato Y."/>
            <person name="Scheller H.V."/>
            <person name="Schulz B."/>
            <person name="Schulz C."/>
            <person name="Shakirov E.V."/>
            <person name="Shibagaki N."/>
            <person name="Shinohara N."/>
            <person name="Shippen D.E."/>
            <person name="Soerensen I."/>
            <person name="Sotooka R."/>
            <person name="Sugimoto N."/>
            <person name="Sugita M."/>
            <person name="Sumikawa N."/>
            <person name="Tanurdzic M."/>
            <person name="Theissen G."/>
            <person name="Ulvskov P."/>
            <person name="Wakazuki S."/>
            <person name="Weng J.K."/>
            <person name="Willats W.W."/>
            <person name="Wipf D."/>
            <person name="Wolf P.G."/>
            <person name="Yang L."/>
            <person name="Zimmer A.D."/>
            <person name="Zhu Q."/>
            <person name="Mitros T."/>
            <person name="Hellsten U."/>
            <person name="Loque D."/>
            <person name="Otillar R."/>
            <person name="Salamov A."/>
            <person name="Schmutz J."/>
            <person name="Shapiro H."/>
            <person name="Lindquist E."/>
            <person name="Lucas S."/>
            <person name="Rokhsar D."/>
            <person name="Grigoriev I.V."/>
        </authorList>
    </citation>
    <scope>NUCLEOTIDE SEQUENCE [LARGE SCALE GENOMIC DNA]</scope>
</reference>
<comment type="subcellular location">
    <subcellularLocation>
        <location evidence="1">Golgi apparatus membrane</location>
        <topology evidence="1">Single-pass type IV membrane protein</topology>
    </subcellularLocation>
</comment>
<keyword evidence="3" id="KW-0813">Transport</keyword>
<evidence type="ECO:0000256" key="2">
    <source>
        <dbReference type="ARBA" id="ARBA00008473"/>
    </source>
</evidence>
<keyword evidence="8 10" id="KW-0472">Membrane</keyword>
<evidence type="ECO:0000256" key="6">
    <source>
        <dbReference type="ARBA" id="ARBA00022989"/>
    </source>
</evidence>
<feature type="coiled-coil region" evidence="9">
    <location>
        <begin position="23"/>
        <end position="50"/>
    </location>
</feature>
<keyword evidence="13" id="KW-1185">Reference proteome</keyword>
<dbReference type="EMBL" id="GL377649">
    <property type="protein sequence ID" value="EFJ11147.1"/>
    <property type="molecule type" value="Genomic_DNA"/>
</dbReference>
<sequence length="196" mass="22091">QARRLENEIDAKLASFGRPDQSGEDCEAEIERLLKQLQQINSSMQSLMSAIGSDIVSHTLARHLNISHEFLSQEFKRKRAIAKDNREHAELLHSFRSPSERRLEVDPLVQERSSIQRSTAQIDSVVNQAHAALSALSTQRSLFGTIGFKINNVGSILPSVNHVLVAIRRKKNQDTLILSAVISVCTFLMFLYWISK</sequence>
<evidence type="ECO:0000313" key="13">
    <source>
        <dbReference type="Proteomes" id="UP000001514"/>
    </source>
</evidence>
<dbReference type="eggNOG" id="KOG3208">
    <property type="taxonomic scope" value="Eukaryota"/>
</dbReference>
<proteinExistence type="inferred from homology"/>
<comment type="similarity">
    <text evidence="2">Belongs to the GOSR1 family.</text>
</comment>
<dbReference type="Proteomes" id="UP000001514">
    <property type="component" value="Unassembled WGS sequence"/>
</dbReference>
<evidence type="ECO:0000256" key="1">
    <source>
        <dbReference type="ARBA" id="ARBA00004409"/>
    </source>
</evidence>
<dbReference type="KEGG" id="smo:SELMODRAFT_126835"/>
<dbReference type="GO" id="GO:0048219">
    <property type="term" value="P:inter-Golgi cisterna vesicle-mediated transport"/>
    <property type="evidence" value="ECO:0000318"/>
    <property type="project" value="GO_Central"/>
</dbReference>
<dbReference type="GO" id="GO:0005484">
    <property type="term" value="F:SNAP receptor activity"/>
    <property type="evidence" value="ECO:0000318"/>
    <property type="project" value="GO_Central"/>
</dbReference>
<dbReference type="STRING" id="88036.D8SWT2"/>
<evidence type="ECO:0000256" key="9">
    <source>
        <dbReference type="SAM" id="Coils"/>
    </source>
</evidence>
<dbReference type="PANTHER" id="PTHR21094:SF0">
    <property type="entry name" value="GOLGI SNAP RECEPTOR COMPLEX MEMBER 1-1"/>
    <property type="match status" value="1"/>
</dbReference>